<dbReference type="AlphaFoldDB" id="A0A5P2H815"/>
<dbReference type="RefSeq" id="WP_150374168.1">
    <property type="nucleotide sequence ID" value="NZ_CP044067.1"/>
</dbReference>
<protein>
    <submittedName>
        <fullName evidence="1">Uncharacterized protein</fullName>
    </submittedName>
</protein>
<gene>
    <name evidence="1" type="ORF">FOB72_18250</name>
</gene>
<proteinExistence type="predicted"/>
<dbReference type="Proteomes" id="UP000322822">
    <property type="component" value="Chromosome 2"/>
</dbReference>
<organism evidence="1 2">
    <name type="scientific">Cupriavidus pauculus</name>
    <dbReference type="NCBI Taxonomy" id="82633"/>
    <lineage>
        <taxon>Bacteria</taxon>
        <taxon>Pseudomonadati</taxon>
        <taxon>Pseudomonadota</taxon>
        <taxon>Betaproteobacteria</taxon>
        <taxon>Burkholderiales</taxon>
        <taxon>Burkholderiaceae</taxon>
        <taxon>Cupriavidus</taxon>
    </lineage>
</organism>
<reference evidence="1 2" key="1">
    <citation type="submission" date="2019-09" db="EMBL/GenBank/DDBJ databases">
        <title>FDA dAtabase for Regulatory Grade micrObial Sequences (FDA-ARGOS): Supporting development and validation of Infectious Disease Dx tests.</title>
        <authorList>
            <person name="Sciortino C."/>
            <person name="Tallon L."/>
            <person name="Sadzewicz L."/>
            <person name="Vavikolanu K."/>
            <person name="Mehta A."/>
            <person name="Aluvathingal J."/>
            <person name="Nadendla S."/>
            <person name="Nandy P."/>
            <person name="Geyer C."/>
            <person name="Yan Y."/>
            <person name="Sichtig H."/>
        </authorList>
    </citation>
    <scope>NUCLEOTIDE SEQUENCE [LARGE SCALE GENOMIC DNA]</scope>
    <source>
        <strain evidence="1 2">FDAARGOS_664</strain>
    </source>
</reference>
<sequence>MNLMPPRSRYERALPVNGSGDGGIIVGERLNGLRRLNTDLNARPMISNLRARFITIFCKTVSKRGFTVAPWRARCGARAANVRGSVRNLHDTRPRLEIPHPHDRARFNEGTAKREIDLKVIKNIRLHFVSKSG</sequence>
<name>A0A5P2H815_9BURK</name>
<accession>A0A5P2H815</accession>
<evidence type="ECO:0000313" key="1">
    <source>
        <dbReference type="EMBL" id="QET04106.1"/>
    </source>
</evidence>
<dbReference type="EMBL" id="CP044067">
    <property type="protein sequence ID" value="QET04106.1"/>
    <property type="molecule type" value="Genomic_DNA"/>
</dbReference>
<evidence type="ECO:0000313" key="2">
    <source>
        <dbReference type="Proteomes" id="UP000322822"/>
    </source>
</evidence>